<dbReference type="Proteomes" id="UP000664800">
    <property type="component" value="Unassembled WGS sequence"/>
</dbReference>
<protein>
    <submittedName>
        <fullName evidence="1">Uncharacterized protein</fullName>
    </submittedName>
</protein>
<dbReference type="RefSeq" id="WP_276730815.1">
    <property type="nucleotide sequence ID" value="NZ_JAFKMR010000021.1"/>
</dbReference>
<evidence type="ECO:0000313" key="2">
    <source>
        <dbReference type="Proteomes" id="UP000664800"/>
    </source>
</evidence>
<accession>A0A8I1MX87</accession>
<proteinExistence type="predicted"/>
<dbReference type="EMBL" id="JAFKMR010000021">
    <property type="protein sequence ID" value="MBN8744794.1"/>
    <property type="molecule type" value="Genomic_DNA"/>
</dbReference>
<evidence type="ECO:0000313" key="1">
    <source>
        <dbReference type="EMBL" id="MBN8744794.1"/>
    </source>
</evidence>
<dbReference type="AlphaFoldDB" id="A0A8I1MX87"/>
<comment type="caution">
    <text evidence="1">The sequence shown here is derived from an EMBL/GenBank/DDBJ whole genome shotgun (WGS) entry which is preliminary data.</text>
</comment>
<reference evidence="1" key="1">
    <citation type="submission" date="2021-02" db="EMBL/GenBank/DDBJ databases">
        <title>Thiocyanate and organic carbon inputs drive convergent selection for specific autotrophic Afipia and Thiobacillus strains within complex microbiomes.</title>
        <authorList>
            <person name="Huddy R.J."/>
            <person name="Sachdeva R."/>
            <person name="Kadzinga F."/>
            <person name="Kantor R.S."/>
            <person name="Harrison S.T.L."/>
            <person name="Banfield J.F."/>
        </authorList>
    </citation>
    <scope>NUCLEOTIDE SEQUENCE</scope>
    <source>
        <strain evidence="1">SCN18_13_7_16_R3_B_64_19</strain>
    </source>
</reference>
<name>A0A8I1MX87_THIA3</name>
<sequence>MALPEKDWYTLDEIAQRWGCSVDDLWHYAEAKPPRLRLSMRFALPLPIKWQNAEPADLRLDALGDYHMTTGPLGIDASTLGRAMRSRKNLFSMVLPPVFDEEKPFVYGFIAWDDPECPEVCKLIPKDDDEQPELEAQGPLITREERDRFEKLHRVGAHAGAMPTDEEILDARERTTLLRMLAVLIADAGLPEQPHKAAEVLASMAAQHGLTLPTEKTCAEKITQARKASKA</sequence>
<gene>
    <name evidence="1" type="ORF">J0I24_10875</name>
</gene>
<organism evidence="1 2">
    <name type="scientific">Thiomonas arsenitoxydans (strain DSM 22701 / CIP 110005 / 3As)</name>
    <dbReference type="NCBI Taxonomy" id="426114"/>
    <lineage>
        <taxon>Bacteria</taxon>
        <taxon>Pseudomonadati</taxon>
        <taxon>Pseudomonadota</taxon>
        <taxon>Betaproteobacteria</taxon>
        <taxon>Burkholderiales</taxon>
        <taxon>Thiomonas</taxon>
    </lineage>
</organism>